<dbReference type="InterPro" id="IPR013324">
    <property type="entry name" value="RNA_pol_sigma_r3/r4-like"/>
</dbReference>
<evidence type="ECO:0000256" key="2">
    <source>
        <dbReference type="ARBA" id="ARBA00023015"/>
    </source>
</evidence>
<dbReference type="Gene3D" id="1.10.1740.10">
    <property type="match status" value="1"/>
</dbReference>
<dbReference type="InterPro" id="IPR007627">
    <property type="entry name" value="RNA_pol_sigma70_r2"/>
</dbReference>
<dbReference type="GO" id="GO:0006352">
    <property type="term" value="P:DNA-templated transcription initiation"/>
    <property type="evidence" value="ECO:0007669"/>
    <property type="project" value="InterPro"/>
</dbReference>
<dbReference type="InterPro" id="IPR013249">
    <property type="entry name" value="RNA_pol_sigma70_r4_t2"/>
</dbReference>
<dbReference type="Pfam" id="PF08281">
    <property type="entry name" value="Sigma70_r4_2"/>
    <property type="match status" value="1"/>
</dbReference>
<dbReference type="NCBIfam" id="TIGR02937">
    <property type="entry name" value="sigma70-ECF"/>
    <property type="match status" value="1"/>
</dbReference>
<evidence type="ECO:0000256" key="1">
    <source>
        <dbReference type="ARBA" id="ARBA00010641"/>
    </source>
</evidence>
<proteinExistence type="inferred from homology"/>
<keyword evidence="2" id="KW-0805">Transcription regulation</keyword>
<dbReference type="GO" id="GO:0016987">
    <property type="term" value="F:sigma factor activity"/>
    <property type="evidence" value="ECO:0007669"/>
    <property type="project" value="UniProtKB-KW"/>
</dbReference>
<comment type="caution">
    <text evidence="7">The sequence shown here is derived from an EMBL/GenBank/DDBJ whole genome shotgun (WGS) entry which is preliminary data.</text>
</comment>
<evidence type="ECO:0000313" key="8">
    <source>
        <dbReference type="Proteomes" id="UP000445000"/>
    </source>
</evidence>
<feature type="domain" description="RNA polymerase sigma factor 70 region 4 type 2" evidence="6">
    <location>
        <begin position="106"/>
        <end position="153"/>
    </location>
</feature>
<dbReference type="InterPro" id="IPR013325">
    <property type="entry name" value="RNA_pol_sigma_r2"/>
</dbReference>
<dbReference type="PANTHER" id="PTHR43133:SF63">
    <property type="entry name" value="RNA POLYMERASE SIGMA FACTOR FECI-RELATED"/>
    <property type="match status" value="1"/>
</dbReference>
<evidence type="ECO:0000256" key="3">
    <source>
        <dbReference type="ARBA" id="ARBA00023082"/>
    </source>
</evidence>
<evidence type="ECO:0000259" key="6">
    <source>
        <dbReference type="Pfam" id="PF08281"/>
    </source>
</evidence>
<protein>
    <recommendedName>
        <fullName evidence="9">RNA polymerase subunit sigma-24</fullName>
    </recommendedName>
</protein>
<keyword evidence="4" id="KW-0804">Transcription</keyword>
<keyword evidence="3" id="KW-0731">Sigma factor</keyword>
<accession>A0A829Y8V8</accession>
<keyword evidence="8" id="KW-1185">Reference proteome</keyword>
<dbReference type="SUPFAM" id="SSF88946">
    <property type="entry name" value="Sigma2 domain of RNA polymerase sigma factors"/>
    <property type="match status" value="1"/>
</dbReference>
<dbReference type="RefSeq" id="WP_161811507.1">
    <property type="nucleotide sequence ID" value="NZ_BLJN01000002.1"/>
</dbReference>
<dbReference type="PANTHER" id="PTHR43133">
    <property type="entry name" value="RNA POLYMERASE ECF-TYPE SIGMA FACTO"/>
    <property type="match status" value="1"/>
</dbReference>
<dbReference type="CDD" id="cd06171">
    <property type="entry name" value="Sigma70_r4"/>
    <property type="match status" value="1"/>
</dbReference>
<evidence type="ECO:0008006" key="9">
    <source>
        <dbReference type="Google" id="ProtNLM"/>
    </source>
</evidence>
<dbReference type="Gene3D" id="1.10.10.10">
    <property type="entry name" value="Winged helix-like DNA-binding domain superfamily/Winged helix DNA-binding domain"/>
    <property type="match status" value="1"/>
</dbReference>
<gene>
    <name evidence="7" type="ORF">GCM10011487_17470</name>
</gene>
<dbReference type="EMBL" id="BLJN01000002">
    <property type="protein sequence ID" value="GFE79747.1"/>
    <property type="molecule type" value="Genomic_DNA"/>
</dbReference>
<dbReference type="InterPro" id="IPR014284">
    <property type="entry name" value="RNA_pol_sigma-70_dom"/>
</dbReference>
<dbReference type="InterPro" id="IPR036388">
    <property type="entry name" value="WH-like_DNA-bd_sf"/>
</dbReference>
<dbReference type="GO" id="GO:0003677">
    <property type="term" value="F:DNA binding"/>
    <property type="evidence" value="ECO:0007669"/>
    <property type="project" value="InterPro"/>
</dbReference>
<comment type="similarity">
    <text evidence="1">Belongs to the sigma-70 factor family. ECF subfamily.</text>
</comment>
<feature type="domain" description="RNA polymerase sigma-70 region 2" evidence="5">
    <location>
        <begin position="17"/>
        <end position="76"/>
    </location>
</feature>
<dbReference type="AlphaFoldDB" id="A0A829Y8V8"/>
<name>A0A829Y8V8_9GAMM</name>
<reference evidence="8" key="1">
    <citation type="submission" date="2020-01" db="EMBL/GenBank/DDBJ databases">
        <title>'Steroidobacter agaridevorans' sp. nov., agar-degrading bacteria isolated from rhizosphere soils.</title>
        <authorList>
            <person name="Ikenaga M."/>
            <person name="Kataoka M."/>
            <person name="Murouchi A."/>
            <person name="Katsuragi S."/>
            <person name="Sakai M."/>
        </authorList>
    </citation>
    <scope>NUCLEOTIDE SEQUENCE [LARGE SCALE GENOMIC DNA]</scope>
    <source>
        <strain evidence="8">YU21-B</strain>
    </source>
</reference>
<dbReference type="Proteomes" id="UP000445000">
    <property type="component" value="Unassembled WGS sequence"/>
</dbReference>
<evidence type="ECO:0000313" key="7">
    <source>
        <dbReference type="EMBL" id="GFE79747.1"/>
    </source>
</evidence>
<dbReference type="SUPFAM" id="SSF88659">
    <property type="entry name" value="Sigma3 and sigma4 domains of RNA polymerase sigma factors"/>
    <property type="match status" value="1"/>
</dbReference>
<sequence>MFSEKPGVAKDRAVWSRLLRQIATLSGRPQDASDYLNDAYVRLSEHGGSPIRNFEAFVVRIAVNLARDDHRRQRRRNVSGDEDLNAIADAGPTPEEMLDVRQRLSAVQATLSRLHPRTRQILLMHRLDGLRYREIAERLGISESAVEKHVAKAALGLLRASKAL</sequence>
<dbReference type="InterPro" id="IPR039425">
    <property type="entry name" value="RNA_pol_sigma-70-like"/>
</dbReference>
<dbReference type="Pfam" id="PF04542">
    <property type="entry name" value="Sigma70_r2"/>
    <property type="match status" value="1"/>
</dbReference>
<organism evidence="7 8">
    <name type="scientific">Steroidobacter agaridevorans</name>
    <dbReference type="NCBI Taxonomy" id="2695856"/>
    <lineage>
        <taxon>Bacteria</taxon>
        <taxon>Pseudomonadati</taxon>
        <taxon>Pseudomonadota</taxon>
        <taxon>Gammaproteobacteria</taxon>
        <taxon>Steroidobacterales</taxon>
        <taxon>Steroidobacteraceae</taxon>
        <taxon>Steroidobacter</taxon>
    </lineage>
</organism>
<evidence type="ECO:0000256" key="4">
    <source>
        <dbReference type="ARBA" id="ARBA00023163"/>
    </source>
</evidence>
<evidence type="ECO:0000259" key="5">
    <source>
        <dbReference type="Pfam" id="PF04542"/>
    </source>
</evidence>